<proteinExistence type="predicted"/>
<sequence>MVVNLSGAEVEGITAPTAPTQAHPRLAAGVVVVVLNSRKKGIGELKETVEVAVEINYISNNYSCMSKNSGNSSRKSYIIAFLAEAKTSAVKTFYKQKLWPLTLYCWAEAVTLESHINVVLTEAVTEVVEIIISYCIAVETVKVVTAYAVEIEIVVQWKKVIVVSAVVVTLYEKNQRNCMGERKDSSIAVTIAVEIGGQKQKKRALLYEKKHQEYQWKYDRYTRNSHIGICIDVLEEVLTLLYQKNGRDCYRIGMSEVFRVITVAAALRISEVVLIKGIDV</sequence>
<reference evidence="1" key="2">
    <citation type="submission" date="2020-11" db="EMBL/GenBank/DDBJ databases">
        <authorList>
            <person name="McCartney M.A."/>
            <person name="Auch B."/>
            <person name="Kono T."/>
            <person name="Mallez S."/>
            <person name="Becker A."/>
            <person name="Gohl D.M."/>
            <person name="Silverstein K.A.T."/>
            <person name="Koren S."/>
            <person name="Bechman K.B."/>
            <person name="Herman A."/>
            <person name="Abrahante J.E."/>
            <person name="Garbe J."/>
        </authorList>
    </citation>
    <scope>NUCLEOTIDE SEQUENCE</scope>
    <source>
        <strain evidence="1">Duluth1</strain>
        <tissue evidence="1">Whole animal</tissue>
    </source>
</reference>
<reference evidence="1" key="1">
    <citation type="journal article" date="2019" name="bioRxiv">
        <title>The Genome of the Zebra Mussel, Dreissena polymorpha: A Resource for Invasive Species Research.</title>
        <authorList>
            <person name="McCartney M.A."/>
            <person name="Auch B."/>
            <person name="Kono T."/>
            <person name="Mallez S."/>
            <person name="Zhang Y."/>
            <person name="Obille A."/>
            <person name="Becker A."/>
            <person name="Abrahante J.E."/>
            <person name="Garbe J."/>
            <person name="Badalamenti J.P."/>
            <person name="Herman A."/>
            <person name="Mangelson H."/>
            <person name="Liachko I."/>
            <person name="Sullivan S."/>
            <person name="Sone E.D."/>
            <person name="Koren S."/>
            <person name="Silverstein K.A.T."/>
            <person name="Beckman K.B."/>
            <person name="Gohl D.M."/>
        </authorList>
    </citation>
    <scope>NUCLEOTIDE SEQUENCE</scope>
    <source>
        <strain evidence="1">Duluth1</strain>
        <tissue evidence="1">Whole animal</tissue>
    </source>
</reference>
<accession>A0A9D4JVI9</accession>
<keyword evidence="2" id="KW-1185">Reference proteome</keyword>
<name>A0A9D4JVI9_DREPO</name>
<comment type="caution">
    <text evidence="1">The sequence shown here is derived from an EMBL/GenBank/DDBJ whole genome shotgun (WGS) entry which is preliminary data.</text>
</comment>
<organism evidence="1 2">
    <name type="scientific">Dreissena polymorpha</name>
    <name type="common">Zebra mussel</name>
    <name type="synonym">Mytilus polymorpha</name>
    <dbReference type="NCBI Taxonomy" id="45954"/>
    <lineage>
        <taxon>Eukaryota</taxon>
        <taxon>Metazoa</taxon>
        <taxon>Spiralia</taxon>
        <taxon>Lophotrochozoa</taxon>
        <taxon>Mollusca</taxon>
        <taxon>Bivalvia</taxon>
        <taxon>Autobranchia</taxon>
        <taxon>Heteroconchia</taxon>
        <taxon>Euheterodonta</taxon>
        <taxon>Imparidentia</taxon>
        <taxon>Neoheterodontei</taxon>
        <taxon>Myida</taxon>
        <taxon>Dreissenoidea</taxon>
        <taxon>Dreissenidae</taxon>
        <taxon>Dreissena</taxon>
    </lineage>
</organism>
<gene>
    <name evidence="1" type="ORF">DPMN_126361</name>
</gene>
<dbReference type="EMBL" id="JAIWYP010000005">
    <property type="protein sequence ID" value="KAH3824524.1"/>
    <property type="molecule type" value="Genomic_DNA"/>
</dbReference>
<evidence type="ECO:0000313" key="1">
    <source>
        <dbReference type="EMBL" id="KAH3824524.1"/>
    </source>
</evidence>
<dbReference type="AlphaFoldDB" id="A0A9D4JVI9"/>
<dbReference type="Proteomes" id="UP000828390">
    <property type="component" value="Unassembled WGS sequence"/>
</dbReference>
<evidence type="ECO:0000313" key="2">
    <source>
        <dbReference type="Proteomes" id="UP000828390"/>
    </source>
</evidence>
<protein>
    <submittedName>
        <fullName evidence="1">Uncharacterized protein</fullName>
    </submittedName>
</protein>